<dbReference type="PANTHER" id="PTHR10705:SF0">
    <property type="entry name" value="DOLICHYL-DIPHOSPHOOLIGOSACCHARIDE--PROTEIN GLYCOSYLTRANSFERASE SUBUNIT DAD1"/>
    <property type="match status" value="1"/>
</dbReference>
<comment type="subcellular location">
    <subcellularLocation>
        <location evidence="1 8">Endoplasmic reticulum membrane</location>
        <topology evidence="1 8">Multi-pass membrane protein</topology>
    </subcellularLocation>
</comment>
<keyword evidence="4 8" id="KW-0812">Transmembrane</keyword>
<evidence type="ECO:0000256" key="4">
    <source>
        <dbReference type="ARBA" id="ARBA00022692"/>
    </source>
</evidence>
<protein>
    <recommendedName>
        <fullName evidence="8">Dolichyl-diphosphooligosaccharide--protein glycosyltransferase subunit OST2</fullName>
        <shortName evidence="8">Oligosaccharyl transferase subunit OST2</shortName>
    </recommendedName>
</protein>
<reference evidence="9 10" key="1">
    <citation type="submission" date="2016-07" db="EMBL/GenBank/DDBJ databases">
        <title>Pervasive Adenine N6-methylation of Active Genes in Fungi.</title>
        <authorList>
            <consortium name="DOE Joint Genome Institute"/>
            <person name="Mondo S.J."/>
            <person name="Dannebaum R.O."/>
            <person name="Kuo R.C."/>
            <person name="Labutti K."/>
            <person name="Haridas S."/>
            <person name="Kuo A."/>
            <person name="Salamov A."/>
            <person name="Ahrendt S.R."/>
            <person name="Lipzen A."/>
            <person name="Sullivan W."/>
            <person name="Andreopoulos W.B."/>
            <person name="Clum A."/>
            <person name="Lindquist E."/>
            <person name="Daum C."/>
            <person name="Ramamoorthy G.K."/>
            <person name="Gryganskyi A."/>
            <person name="Culley D."/>
            <person name="Magnuson J.K."/>
            <person name="James T.Y."/>
            <person name="O'Malley M.A."/>
            <person name="Stajich J.E."/>
            <person name="Spatafora J.W."/>
            <person name="Visel A."/>
            <person name="Grigoriev I.V."/>
        </authorList>
    </citation>
    <scope>NUCLEOTIDE SEQUENCE [LARGE SCALE GENOMIC DNA]</scope>
    <source>
        <strain evidence="9 10">62-1032</strain>
    </source>
</reference>
<comment type="caution">
    <text evidence="9">The sequence shown here is derived from an EMBL/GenBank/DDBJ whole genome shotgun (WGS) entry which is preliminary data.</text>
</comment>
<dbReference type="STRING" id="106004.A0A1Y2DBB1"/>
<comment type="pathway">
    <text evidence="2 8">Protein modification; protein glycosylation.</text>
</comment>
<evidence type="ECO:0000256" key="5">
    <source>
        <dbReference type="ARBA" id="ARBA00022824"/>
    </source>
</evidence>
<evidence type="ECO:0000256" key="2">
    <source>
        <dbReference type="ARBA" id="ARBA00004922"/>
    </source>
</evidence>
<accession>A0A1Y2DBB1</accession>
<evidence type="ECO:0000256" key="8">
    <source>
        <dbReference type="RuleBase" id="RU361136"/>
    </source>
</evidence>
<dbReference type="Pfam" id="PF02109">
    <property type="entry name" value="DAD"/>
    <property type="match status" value="1"/>
</dbReference>
<dbReference type="UniPathway" id="UPA00378"/>
<keyword evidence="10" id="KW-1185">Reference proteome</keyword>
<comment type="function">
    <text evidence="8">Subunit of the oligosaccharyl transferase (OST) complex that catalyzes the initial transfer of a defined glycan (Glc(3)Man(9)GlcNAc(2) in eukaryotes) from the lipid carrier dolichol-pyrophosphate to an asparagine residue within an Asn-X-Ser/Thr consensus motif in nascent polypeptide chains, the first step in protein N-glycosylation. N-glycosylation occurs cotranslationally and the complex associates with the Sec61 complex at the channel-forming translocon complex that mediates protein translocation across the endoplasmic reticulum (ER). All subunits are required for a maximal enzyme activity.</text>
</comment>
<gene>
    <name evidence="9" type="ORF">BCR35DRAFT_335428</name>
</gene>
<dbReference type="EMBL" id="MCGR01000085">
    <property type="protein sequence ID" value="ORY56548.1"/>
    <property type="molecule type" value="Genomic_DNA"/>
</dbReference>
<comment type="caution">
    <text evidence="8">Lacks conserved residue(s) required for the propagation of feature annotation.</text>
</comment>
<evidence type="ECO:0000256" key="3">
    <source>
        <dbReference type="ARBA" id="ARBA00009386"/>
    </source>
</evidence>
<organism evidence="9 10">
    <name type="scientific">Leucosporidium creatinivorum</name>
    <dbReference type="NCBI Taxonomy" id="106004"/>
    <lineage>
        <taxon>Eukaryota</taxon>
        <taxon>Fungi</taxon>
        <taxon>Dikarya</taxon>
        <taxon>Basidiomycota</taxon>
        <taxon>Pucciniomycotina</taxon>
        <taxon>Microbotryomycetes</taxon>
        <taxon>Leucosporidiales</taxon>
        <taxon>Leucosporidium</taxon>
    </lineage>
</organism>
<keyword evidence="7 8" id="KW-0472">Membrane</keyword>
<keyword evidence="5 8" id="KW-0256">Endoplasmic reticulum</keyword>
<evidence type="ECO:0000256" key="1">
    <source>
        <dbReference type="ARBA" id="ARBA00004477"/>
    </source>
</evidence>
<comment type="similarity">
    <text evidence="3 8">Belongs to the DAD/OST2 family.</text>
</comment>
<dbReference type="PANTHER" id="PTHR10705">
    <property type="entry name" value="DOLICHYL-DIPHOSPHOOLIGOSACCHARIDE--PROTEIN GLYCOSYLTRANSFERASE SUBUNIT DAD1"/>
    <property type="match status" value="1"/>
</dbReference>
<feature type="transmembrane region" description="Helical" evidence="8">
    <location>
        <begin position="103"/>
        <end position="121"/>
    </location>
</feature>
<dbReference type="FunCoup" id="A0A1Y2DBB1">
    <property type="interactions" value="315"/>
</dbReference>
<dbReference type="GO" id="GO:0008250">
    <property type="term" value="C:oligosaccharyltransferase complex"/>
    <property type="evidence" value="ECO:0007669"/>
    <property type="project" value="InterPro"/>
</dbReference>
<proteinExistence type="inferred from homology"/>
<comment type="subunit">
    <text evidence="8">Component of the oligosaccharyltransferase (OST) complex.</text>
</comment>
<feature type="transmembrane region" description="Helical" evidence="8">
    <location>
        <begin position="141"/>
        <end position="160"/>
    </location>
</feature>
<evidence type="ECO:0000256" key="6">
    <source>
        <dbReference type="ARBA" id="ARBA00022989"/>
    </source>
</evidence>
<dbReference type="Proteomes" id="UP000193467">
    <property type="component" value="Unassembled WGS sequence"/>
</dbReference>
<evidence type="ECO:0000313" key="10">
    <source>
        <dbReference type="Proteomes" id="UP000193467"/>
    </source>
</evidence>
<dbReference type="InterPro" id="IPR003038">
    <property type="entry name" value="DAD/Ost2"/>
</dbReference>
<sequence length="161" mass="17162">MAPKRVVSRSTADSPSAVAAAASSSASTSKPAPVISPSAIAKKQSVVSTNAGFFSSLNGLWSSYLDTTPKNLKLLDSLQLFLMLTGIAQFVYCLTITNYPFNAFLGGFSATVGQFVLTASLRSQVNPANKEVFPTISPERAFADFVFGSLILHFFVYNYLG</sequence>
<dbReference type="OrthoDB" id="445566at2759"/>
<evidence type="ECO:0000313" key="9">
    <source>
        <dbReference type="EMBL" id="ORY56548.1"/>
    </source>
</evidence>
<evidence type="ECO:0000256" key="7">
    <source>
        <dbReference type="ARBA" id="ARBA00023136"/>
    </source>
</evidence>
<dbReference type="InParanoid" id="A0A1Y2DBB1"/>
<dbReference type="AlphaFoldDB" id="A0A1Y2DBB1"/>
<name>A0A1Y2DBB1_9BASI</name>
<dbReference type="GO" id="GO:0006487">
    <property type="term" value="P:protein N-linked glycosylation"/>
    <property type="evidence" value="ECO:0007669"/>
    <property type="project" value="TreeGrafter"/>
</dbReference>
<keyword evidence="6 8" id="KW-1133">Transmembrane helix</keyword>